<evidence type="ECO:0000256" key="1">
    <source>
        <dbReference type="ARBA" id="ARBA00004651"/>
    </source>
</evidence>
<feature type="transmembrane region" description="Helical" evidence="8">
    <location>
        <begin position="50"/>
        <end position="67"/>
    </location>
</feature>
<keyword evidence="6 8" id="KW-1133">Transmembrane helix</keyword>
<sequence>MSSVRTQITLGIAALLLLSLCSLAVGVGDIFSGNGAANIELMLSSRLPRTLAVLLTGASLAIAGLVMQSLARNRFVDPMIAGTGQSAALGILLITILAPQSTIMVKVLVASFTAFVGTALFLTLARKVSSKDPYMIALFAIIYGGIVGALAVAIAWHYDLLQFLDVWMSGEFSGVMRGRYETLWFIGVVMVAAWWVADRLTILALGRDTSIGLGLDYKSTLQIGLVIVSVISGLTVATVGALPFIGLIVTAAVSRLIGDDVRRAIPMVALGGALLVLVSDLIGRLIRFPYEIPAGTIMGVVGAAAFLMLIFSRSFRHA</sequence>
<gene>
    <name evidence="9" type="ORF">WNY59_08540</name>
</gene>
<evidence type="ECO:0000256" key="7">
    <source>
        <dbReference type="ARBA" id="ARBA00023136"/>
    </source>
</evidence>
<dbReference type="SUPFAM" id="SSF81345">
    <property type="entry name" value="ABC transporter involved in vitamin B12 uptake, BtuC"/>
    <property type="match status" value="1"/>
</dbReference>
<feature type="transmembrane region" description="Helical" evidence="8">
    <location>
        <begin position="183"/>
        <end position="205"/>
    </location>
</feature>
<feature type="transmembrane region" description="Helical" evidence="8">
    <location>
        <begin position="294"/>
        <end position="315"/>
    </location>
</feature>
<name>A0ABU9T688_9HYPH</name>
<keyword evidence="5 8" id="KW-0812">Transmembrane</keyword>
<comment type="similarity">
    <text evidence="2">Belongs to the binding-protein-dependent transport system permease family. FecCD subfamily.</text>
</comment>
<dbReference type="Pfam" id="PF01032">
    <property type="entry name" value="FecCD"/>
    <property type="match status" value="1"/>
</dbReference>
<keyword evidence="7 8" id="KW-0472">Membrane</keyword>
<keyword evidence="4" id="KW-1003">Cell membrane</keyword>
<feature type="transmembrane region" description="Helical" evidence="8">
    <location>
        <begin position="79"/>
        <end position="97"/>
    </location>
</feature>
<dbReference type="CDD" id="cd06550">
    <property type="entry name" value="TM_ABC_iron-siderophores_like"/>
    <property type="match status" value="1"/>
</dbReference>
<keyword evidence="3" id="KW-0813">Transport</keyword>
<evidence type="ECO:0000313" key="9">
    <source>
        <dbReference type="EMBL" id="MEM5501634.1"/>
    </source>
</evidence>
<dbReference type="Proteomes" id="UP001477870">
    <property type="component" value="Unassembled WGS sequence"/>
</dbReference>
<accession>A0ABU9T688</accession>
<protein>
    <submittedName>
        <fullName evidence="9">Iron chelate uptake ABC transporter family permease subunit</fullName>
    </submittedName>
</protein>
<dbReference type="EMBL" id="JBBMQO010000004">
    <property type="protein sequence ID" value="MEM5501634.1"/>
    <property type="molecule type" value="Genomic_DNA"/>
</dbReference>
<keyword evidence="10" id="KW-1185">Reference proteome</keyword>
<dbReference type="InterPro" id="IPR037294">
    <property type="entry name" value="ABC_BtuC-like"/>
</dbReference>
<organism evidence="9 10">
    <name type="scientific">Ahrensia kielensis</name>
    <dbReference type="NCBI Taxonomy" id="76980"/>
    <lineage>
        <taxon>Bacteria</taxon>
        <taxon>Pseudomonadati</taxon>
        <taxon>Pseudomonadota</taxon>
        <taxon>Alphaproteobacteria</taxon>
        <taxon>Hyphomicrobiales</taxon>
        <taxon>Ahrensiaceae</taxon>
        <taxon>Ahrensia</taxon>
    </lineage>
</organism>
<feature type="transmembrane region" description="Helical" evidence="8">
    <location>
        <begin position="103"/>
        <end position="124"/>
    </location>
</feature>
<feature type="transmembrane region" description="Helical" evidence="8">
    <location>
        <begin position="225"/>
        <end position="252"/>
    </location>
</feature>
<dbReference type="PANTHER" id="PTHR30472">
    <property type="entry name" value="FERRIC ENTEROBACTIN TRANSPORT SYSTEM PERMEASE PROTEIN"/>
    <property type="match status" value="1"/>
</dbReference>
<evidence type="ECO:0000256" key="3">
    <source>
        <dbReference type="ARBA" id="ARBA00022448"/>
    </source>
</evidence>
<reference evidence="9 10" key="1">
    <citation type="submission" date="2024-03" db="EMBL/GenBank/DDBJ databases">
        <title>Community enrichment and isolation of bacterial strains for fucoidan degradation.</title>
        <authorList>
            <person name="Sichert A."/>
        </authorList>
    </citation>
    <scope>NUCLEOTIDE SEQUENCE [LARGE SCALE GENOMIC DNA]</scope>
    <source>
        <strain evidence="9 10">AS62</strain>
    </source>
</reference>
<evidence type="ECO:0000313" key="10">
    <source>
        <dbReference type="Proteomes" id="UP001477870"/>
    </source>
</evidence>
<evidence type="ECO:0000256" key="4">
    <source>
        <dbReference type="ARBA" id="ARBA00022475"/>
    </source>
</evidence>
<evidence type="ECO:0000256" key="8">
    <source>
        <dbReference type="SAM" id="Phobius"/>
    </source>
</evidence>
<comment type="caution">
    <text evidence="9">The sequence shown here is derived from an EMBL/GenBank/DDBJ whole genome shotgun (WGS) entry which is preliminary data.</text>
</comment>
<proteinExistence type="inferred from homology"/>
<evidence type="ECO:0000256" key="5">
    <source>
        <dbReference type="ARBA" id="ARBA00022692"/>
    </source>
</evidence>
<dbReference type="InterPro" id="IPR000522">
    <property type="entry name" value="ABC_transptr_permease_BtuC"/>
</dbReference>
<dbReference type="RefSeq" id="WP_342848096.1">
    <property type="nucleotide sequence ID" value="NZ_JBBMQO010000004.1"/>
</dbReference>
<evidence type="ECO:0000256" key="2">
    <source>
        <dbReference type="ARBA" id="ARBA00007935"/>
    </source>
</evidence>
<dbReference type="Gene3D" id="1.10.3470.10">
    <property type="entry name" value="ABC transporter involved in vitamin B12 uptake, BtuC"/>
    <property type="match status" value="1"/>
</dbReference>
<comment type="subcellular location">
    <subcellularLocation>
        <location evidence="1">Cell membrane</location>
        <topology evidence="1">Multi-pass membrane protein</topology>
    </subcellularLocation>
</comment>
<feature type="transmembrane region" description="Helical" evidence="8">
    <location>
        <begin position="264"/>
        <end position="282"/>
    </location>
</feature>
<feature type="transmembrane region" description="Helical" evidence="8">
    <location>
        <begin position="136"/>
        <end position="158"/>
    </location>
</feature>
<dbReference type="PANTHER" id="PTHR30472:SF27">
    <property type="entry name" value="PETROBACTIN IMPORT SYSTEM PERMEASE PROTEIN YCLN"/>
    <property type="match status" value="1"/>
</dbReference>
<evidence type="ECO:0000256" key="6">
    <source>
        <dbReference type="ARBA" id="ARBA00022989"/>
    </source>
</evidence>